<dbReference type="InterPro" id="IPR043128">
    <property type="entry name" value="Rev_trsase/Diguanyl_cyclase"/>
</dbReference>
<dbReference type="KEGG" id="ssei:FJR45_05805"/>
<evidence type="ECO:0000313" key="4">
    <source>
        <dbReference type="Proteomes" id="UP000593719"/>
    </source>
</evidence>
<dbReference type="PROSITE" id="PS50887">
    <property type="entry name" value="GGDEF"/>
    <property type="match status" value="1"/>
</dbReference>
<evidence type="ECO:0000313" key="3">
    <source>
        <dbReference type="EMBL" id="QOP43492.1"/>
    </source>
</evidence>
<feature type="domain" description="GGDEF" evidence="2">
    <location>
        <begin position="264"/>
        <end position="397"/>
    </location>
</feature>
<accession>A0A7M1B467</accession>
<feature type="transmembrane region" description="Helical" evidence="1">
    <location>
        <begin position="168"/>
        <end position="187"/>
    </location>
</feature>
<keyword evidence="1" id="KW-0472">Membrane</keyword>
<evidence type="ECO:0000256" key="1">
    <source>
        <dbReference type="SAM" id="Phobius"/>
    </source>
</evidence>
<protein>
    <submittedName>
        <fullName evidence="3">Diguanylate cyclase</fullName>
    </submittedName>
</protein>
<reference evidence="3 4" key="1">
    <citation type="submission" date="2019-06" db="EMBL/GenBank/DDBJ databases">
        <title>Sulfurimonas gotlandica sp. nov., a chemoautotrophic and psychrotolerant epsilonproteobacterium isolated from a pelagic redoxcline, and an emended description of the genus Sulfurimonas.</title>
        <authorList>
            <person name="Wang S."/>
            <person name="Jiang L."/>
            <person name="Shao Z."/>
        </authorList>
    </citation>
    <scope>NUCLEOTIDE SEQUENCE [LARGE SCALE GENOMIC DNA]</scope>
    <source>
        <strain evidence="3 4">S2-6</strain>
    </source>
</reference>
<keyword evidence="1" id="KW-0812">Transmembrane</keyword>
<dbReference type="InterPro" id="IPR000160">
    <property type="entry name" value="GGDEF_dom"/>
</dbReference>
<dbReference type="SMART" id="SM00267">
    <property type="entry name" value="GGDEF"/>
    <property type="match status" value="1"/>
</dbReference>
<evidence type="ECO:0000259" key="2">
    <source>
        <dbReference type="PROSITE" id="PS50887"/>
    </source>
</evidence>
<dbReference type="Proteomes" id="UP000593719">
    <property type="component" value="Chromosome"/>
</dbReference>
<sequence length="403" mass="46840">MKYSIKRIFEHLKFYLLFIFFLASLAVLLTFEEQLSFDKINNLNNQKKIIQTLTRLDTDDIELALIQFNGKSTQLHQEIDKLKMLYKYNITDRYILRNEKEYFDDLQKLSVLTDKFNNAAHTYYVGSKNKKLAKKAKAELDKSLNEIIQQIDTMLFKSLTYNQQKFDIVKILVIITFFLILFATFWYRKMLTAILQDIEYLFQVDKTKSDYEIFSLEADAIALRMNRKTVVQNNPTMLDPVTEINNYKGLVNSYGAKKGLKDSNFTAVSILEVDNFSKSNRAFTQEITQAILRKVAYTISLHEQPIDVIARTDYNQFTVVLSRSSKEQLFKDMEIIRESISELKFNAPGHGPIHITVTGGFVIKPNNTSLEEAIKQAKEILEYAKTTGNNRIFQLRDLAQRGI</sequence>
<dbReference type="AlphaFoldDB" id="A0A7M1B467"/>
<name>A0A7M1B467_9BACT</name>
<proteinExistence type="predicted"/>
<keyword evidence="1" id="KW-1133">Transmembrane helix</keyword>
<dbReference type="EMBL" id="CP041235">
    <property type="protein sequence ID" value="QOP43492.1"/>
    <property type="molecule type" value="Genomic_DNA"/>
</dbReference>
<dbReference type="Pfam" id="PF00990">
    <property type="entry name" value="GGDEF"/>
    <property type="match status" value="1"/>
</dbReference>
<dbReference type="InterPro" id="IPR029787">
    <property type="entry name" value="Nucleotide_cyclase"/>
</dbReference>
<dbReference type="SUPFAM" id="SSF55073">
    <property type="entry name" value="Nucleotide cyclase"/>
    <property type="match status" value="1"/>
</dbReference>
<organism evidence="3 4">
    <name type="scientific">Sulfurimonas sediminis</name>
    <dbReference type="NCBI Taxonomy" id="2590020"/>
    <lineage>
        <taxon>Bacteria</taxon>
        <taxon>Pseudomonadati</taxon>
        <taxon>Campylobacterota</taxon>
        <taxon>Epsilonproteobacteria</taxon>
        <taxon>Campylobacterales</taxon>
        <taxon>Sulfurimonadaceae</taxon>
        <taxon>Sulfurimonas</taxon>
    </lineage>
</organism>
<gene>
    <name evidence="3" type="ORF">FJR45_05805</name>
</gene>
<dbReference type="RefSeq" id="WP_193151776.1">
    <property type="nucleotide sequence ID" value="NZ_CP041235.1"/>
</dbReference>
<dbReference type="NCBIfam" id="TIGR00254">
    <property type="entry name" value="GGDEF"/>
    <property type="match status" value="1"/>
</dbReference>
<keyword evidence="4" id="KW-1185">Reference proteome</keyword>
<dbReference type="Gene3D" id="3.30.70.270">
    <property type="match status" value="1"/>
</dbReference>
<feature type="transmembrane region" description="Helical" evidence="1">
    <location>
        <begin position="12"/>
        <end position="31"/>
    </location>
</feature>